<feature type="transmembrane region" description="Helical" evidence="1">
    <location>
        <begin position="136"/>
        <end position="169"/>
    </location>
</feature>
<keyword evidence="1" id="KW-0472">Membrane</keyword>
<accession>A0ABD5NVK2</accession>
<feature type="transmembrane region" description="Helical" evidence="1">
    <location>
        <begin position="96"/>
        <end position="124"/>
    </location>
</feature>
<evidence type="ECO:0000313" key="2">
    <source>
        <dbReference type="EMBL" id="MFC4245765.1"/>
    </source>
</evidence>
<name>A0ABD5NVK2_9EURY</name>
<comment type="caution">
    <text evidence="2">The sequence shown here is derived from an EMBL/GenBank/DDBJ whole genome shotgun (WGS) entry which is preliminary data.</text>
</comment>
<evidence type="ECO:0000313" key="3">
    <source>
        <dbReference type="Proteomes" id="UP001595821"/>
    </source>
</evidence>
<evidence type="ECO:0000256" key="1">
    <source>
        <dbReference type="SAM" id="Phobius"/>
    </source>
</evidence>
<keyword evidence="1" id="KW-0812">Transmembrane</keyword>
<dbReference type="Proteomes" id="UP001595821">
    <property type="component" value="Unassembled WGS sequence"/>
</dbReference>
<feature type="transmembrane region" description="Helical" evidence="1">
    <location>
        <begin position="32"/>
        <end position="50"/>
    </location>
</feature>
<sequence length="194" mass="19918">MTAERAVDTAAYAGFQGSVMGFYGDFSAIERAAFHFGVTLLVGLVVLGLVQEHGRQTVDTSQRSPVISTIVGVPAALALSSLLYFGYLLADSSLGVFFAVPLVVLGLAFLPTWTALGFVALGGYVSRRFGSEKLSVWLLVGSLTSAVGALAAPYGFVIVALAAVVGVGAGVRSIIGSDGVGHGEERVVPPANKI</sequence>
<dbReference type="AlphaFoldDB" id="A0ABD5NVK2"/>
<feature type="transmembrane region" description="Helical" evidence="1">
    <location>
        <begin position="70"/>
        <end position="90"/>
    </location>
</feature>
<gene>
    <name evidence="2" type="ORF">ACFOZ7_01895</name>
</gene>
<proteinExistence type="predicted"/>
<dbReference type="EMBL" id="JBHSDJ010000003">
    <property type="protein sequence ID" value="MFC4245765.1"/>
    <property type="molecule type" value="Genomic_DNA"/>
</dbReference>
<dbReference type="RefSeq" id="WP_246969018.1">
    <property type="nucleotide sequence ID" value="NZ_CP095397.1"/>
</dbReference>
<protein>
    <submittedName>
        <fullName evidence="2">Uncharacterized protein</fullName>
    </submittedName>
</protein>
<keyword evidence="1" id="KW-1133">Transmembrane helix</keyword>
<organism evidence="2 3">
    <name type="scientific">Natribaculum luteum</name>
    <dbReference type="NCBI Taxonomy" id="1586232"/>
    <lineage>
        <taxon>Archaea</taxon>
        <taxon>Methanobacteriati</taxon>
        <taxon>Methanobacteriota</taxon>
        <taxon>Stenosarchaea group</taxon>
        <taxon>Halobacteria</taxon>
        <taxon>Halobacteriales</taxon>
        <taxon>Natrialbaceae</taxon>
        <taxon>Natribaculum</taxon>
    </lineage>
</organism>
<dbReference type="GeneID" id="71855282"/>
<reference evidence="2 3" key="1">
    <citation type="journal article" date="2014" name="Int. J. Syst. Evol. Microbiol.">
        <title>Complete genome sequence of Corynebacterium casei LMG S-19264T (=DSM 44701T), isolated from a smear-ripened cheese.</title>
        <authorList>
            <consortium name="US DOE Joint Genome Institute (JGI-PGF)"/>
            <person name="Walter F."/>
            <person name="Albersmeier A."/>
            <person name="Kalinowski J."/>
            <person name="Ruckert C."/>
        </authorList>
    </citation>
    <scope>NUCLEOTIDE SEQUENCE [LARGE SCALE GENOMIC DNA]</scope>
    <source>
        <strain evidence="2 3">IBRC-M 10912</strain>
    </source>
</reference>